<keyword evidence="1 4" id="KW-0732">Signal</keyword>
<feature type="compositionally biased region" description="Polar residues" evidence="2">
    <location>
        <begin position="126"/>
        <end position="138"/>
    </location>
</feature>
<evidence type="ECO:0000256" key="4">
    <source>
        <dbReference type="SAM" id="SignalP"/>
    </source>
</evidence>
<evidence type="ECO:0000256" key="2">
    <source>
        <dbReference type="SAM" id="MobiDB-lite"/>
    </source>
</evidence>
<keyword evidence="3" id="KW-0812">Transmembrane</keyword>
<feature type="region of interest" description="Disordered" evidence="2">
    <location>
        <begin position="107"/>
        <end position="178"/>
    </location>
</feature>
<proteinExistence type="predicted"/>
<evidence type="ECO:0000259" key="5">
    <source>
        <dbReference type="Pfam" id="PF10342"/>
    </source>
</evidence>
<dbReference type="AlphaFoldDB" id="A0AAD6WQ83"/>
<keyword evidence="7" id="KW-1185">Reference proteome</keyword>
<dbReference type="EMBL" id="JARJCM010000193">
    <property type="protein sequence ID" value="KAJ7023153.1"/>
    <property type="molecule type" value="Genomic_DNA"/>
</dbReference>
<accession>A0AAD6WQ83</accession>
<feature type="domain" description="Yeast cell wall synthesis Kre9/Knh1-like N-terminal" evidence="5">
    <location>
        <begin position="32"/>
        <end position="109"/>
    </location>
</feature>
<reference evidence="6" key="1">
    <citation type="submission" date="2023-03" db="EMBL/GenBank/DDBJ databases">
        <title>Massive genome expansion in bonnet fungi (Mycena s.s.) driven by repeated elements and novel gene families across ecological guilds.</title>
        <authorList>
            <consortium name="Lawrence Berkeley National Laboratory"/>
            <person name="Harder C.B."/>
            <person name="Miyauchi S."/>
            <person name="Viragh M."/>
            <person name="Kuo A."/>
            <person name="Thoen E."/>
            <person name="Andreopoulos B."/>
            <person name="Lu D."/>
            <person name="Skrede I."/>
            <person name="Drula E."/>
            <person name="Henrissat B."/>
            <person name="Morin E."/>
            <person name="Kohler A."/>
            <person name="Barry K."/>
            <person name="LaButti K."/>
            <person name="Morin E."/>
            <person name="Salamov A."/>
            <person name="Lipzen A."/>
            <person name="Mereny Z."/>
            <person name="Hegedus B."/>
            <person name="Baldrian P."/>
            <person name="Stursova M."/>
            <person name="Weitz H."/>
            <person name="Taylor A."/>
            <person name="Grigoriev I.V."/>
            <person name="Nagy L.G."/>
            <person name="Martin F."/>
            <person name="Kauserud H."/>
        </authorList>
    </citation>
    <scope>NUCLEOTIDE SEQUENCE</scope>
    <source>
        <strain evidence="6">CBHHK200</strain>
    </source>
</reference>
<evidence type="ECO:0000256" key="3">
    <source>
        <dbReference type="SAM" id="Phobius"/>
    </source>
</evidence>
<evidence type="ECO:0000256" key="1">
    <source>
        <dbReference type="ARBA" id="ARBA00022729"/>
    </source>
</evidence>
<feature type="compositionally biased region" description="Low complexity" evidence="2">
    <location>
        <begin position="112"/>
        <end position="125"/>
    </location>
</feature>
<gene>
    <name evidence="6" type="ORF">C8F04DRAFT_1193717</name>
</gene>
<dbReference type="Pfam" id="PF10342">
    <property type="entry name" value="Kre9_KNH"/>
    <property type="match status" value="1"/>
</dbReference>
<feature type="compositionally biased region" description="Low complexity" evidence="2">
    <location>
        <begin position="139"/>
        <end position="178"/>
    </location>
</feature>
<dbReference type="Proteomes" id="UP001218188">
    <property type="component" value="Unassembled WGS sequence"/>
</dbReference>
<feature type="chain" id="PRO_5041909842" description="Yeast cell wall synthesis Kre9/Knh1-like N-terminal domain-containing protein" evidence="4">
    <location>
        <begin position="18"/>
        <end position="346"/>
    </location>
</feature>
<comment type="caution">
    <text evidence="6">The sequence shown here is derived from an EMBL/GenBank/DDBJ whole genome shotgun (WGS) entry which is preliminary data.</text>
</comment>
<organism evidence="6 7">
    <name type="scientific">Mycena alexandri</name>
    <dbReference type="NCBI Taxonomy" id="1745969"/>
    <lineage>
        <taxon>Eukaryota</taxon>
        <taxon>Fungi</taxon>
        <taxon>Dikarya</taxon>
        <taxon>Basidiomycota</taxon>
        <taxon>Agaricomycotina</taxon>
        <taxon>Agaricomycetes</taxon>
        <taxon>Agaricomycetidae</taxon>
        <taxon>Agaricales</taxon>
        <taxon>Marasmiineae</taxon>
        <taxon>Mycenaceae</taxon>
        <taxon>Mycena</taxon>
    </lineage>
</organism>
<name>A0AAD6WQ83_9AGAR</name>
<keyword evidence="3" id="KW-1133">Transmembrane helix</keyword>
<dbReference type="InterPro" id="IPR018466">
    <property type="entry name" value="Kre9/Knh1-like_N"/>
</dbReference>
<protein>
    <recommendedName>
        <fullName evidence="5">Yeast cell wall synthesis Kre9/Knh1-like N-terminal domain-containing protein</fullName>
    </recommendedName>
</protein>
<feature type="signal peptide" evidence="4">
    <location>
        <begin position="1"/>
        <end position="17"/>
    </location>
</feature>
<sequence>MRLLLVTMFVVADLGLGLTIGNPSGTLSPNADATILWTHNQNDPTSFNIELQNPAISSSVQLASSVDISGGTITIHLPGNLPSRNDYIFAFVNPTNVDQVFATSNDFAIGDGQQQPPTQGTSSTSFASTAQPTSTDNGPSNTLLPSAPLSSLPTSSSAPPLPSLPLSSTITPPSASSTPLPIASGVHTAKNPLPSGAIAAIVLSLAFLLILGFVLWLYLCRRSHLKRRRTRLALGYLSTEDQHEQQQQRREMQAISVKFQTLTQQTQLTSPLTPNAEPNARRKSLEARLHGMQQQLSVPLGATSRDGPDLELQNMGLRARIMALERELQTYLEPEQSDRAPPGYLE</sequence>
<keyword evidence="3" id="KW-0472">Membrane</keyword>
<evidence type="ECO:0000313" key="6">
    <source>
        <dbReference type="EMBL" id="KAJ7023153.1"/>
    </source>
</evidence>
<feature type="transmembrane region" description="Helical" evidence="3">
    <location>
        <begin position="197"/>
        <end position="219"/>
    </location>
</feature>
<dbReference type="CDD" id="cd12087">
    <property type="entry name" value="TM_EGFR-like"/>
    <property type="match status" value="1"/>
</dbReference>
<evidence type="ECO:0000313" key="7">
    <source>
        <dbReference type="Proteomes" id="UP001218188"/>
    </source>
</evidence>